<dbReference type="Proteomes" id="UP000184536">
    <property type="component" value="Unassembled WGS sequence"/>
</dbReference>
<sequence>MKFSKLIEDFRTIRDYKKQAVEHEKIEELVHAGKEARGIAKGRNISILFVDQGQEIYQHLSGKAGYYGKMVEAPHYLVITSKEFPGYLENSGYIMELLRLKAWELGLGTCWLSIEDQSAIKEVLGIESEDVVTAFAAVGYQYKGIFKKDTSPKASRLGIEDLIFSGRWGRLSTIEELENRALVNIFYYARYAPSWGNKQPWRFILDKDQVILTLFCEDGESMELDAGIVMLYFEKAAHEEGISGVWDVEGREDLRAFYGIPKEYKIVGTFKL</sequence>
<name>A0A1M6DLM0_9FIRM</name>
<evidence type="ECO:0000313" key="4">
    <source>
        <dbReference type="EMBL" id="SHI73888.1"/>
    </source>
</evidence>
<dbReference type="RefSeq" id="WP_110939786.1">
    <property type="nucleotide sequence ID" value="NZ_FQZV01000006.1"/>
</dbReference>
<evidence type="ECO:0000256" key="1">
    <source>
        <dbReference type="ARBA" id="ARBA00007118"/>
    </source>
</evidence>
<dbReference type="PANTHER" id="PTHR43673:SF10">
    <property type="entry name" value="NADH DEHYDROGENASE_NAD(P)H NITROREDUCTASE XCC3605-RELATED"/>
    <property type="match status" value="1"/>
</dbReference>
<gene>
    <name evidence="4" type="ORF">SAMN02745975_00493</name>
</gene>
<comment type="similarity">
    <text evidence="1">Belongs to the nitroreductase family.</text>
</comment>
<organism evidence="4 5">
    <name type="scientific">Geosporobacter subterraneus DSM 17957</name>
    <dbReference type="NCBI Taxonomy" id="1121919"/>
    <lineage>
        <taxon>Bacteria</taxon>
        <taxon>Bacillati</taxon>
        <taxon>Bacillota</taxon>
        <taxon>Clostridia</taxon>
        <taxon>Peptostreptococcales</taxon>
        <taxon>Thermotaleaceae</taxon>
        <taxon>Geosporobacter</taxon>
    </lineage>
</organism>
<dbReference type="PANTHER" id="PTHR43673">
    <property type="entry name" value="NAD(P)H NITROREDUCTASE YDGI-RELATED"/>
    <property type="match status" value="1"/>
</dbReference>
<evidence type="ECO:0000313" key="5">
    <source>
        <dbReference type="Proteomes" id="UP000184536"/>
    </source>
</evidence>
<dbReference type="CDD" id="cd02062">
    <property type="entry name" value="Nitro_FMN_reductase"/>
    <property type="match status" value="2"/>
</dbReference>
<accession>A0A1M6DLM0</accession>
<evidence type="ECO:0000256" key="2">
    <source>
        <dbReference type="ARBA" id="ARBA00023002"/>
    </source>
</evidence>
<dbReference type="AlphaFoldDB" id="A0A1M6DLM0"/>
<dbReference type="InterPro" id="IPR029478">
    <property type="entry name" value="TM1586_NiRdase"/>
</dbReference>
<dbReference type="STRING" id="1121919.SAMN02745975_00493"/>
<dbReference type="Gene3D" id="3.40.109.10">
    <property type="entry name" value="NADH Oxidase"/>
    <property type="match status" value="2"/>
</dbReference>
<proteinExistence type="inferred from homology"/>
<dbReference type="GO" id="GO:0016491">
    <property type="term" value="F:oxidoreductase activity"/>
    <property type="evidence" value="ECO:0007669"/>
    <property type="project" value="UniProtKB-KW"/>
</dbReference>
<dbReference type="InterPro" id="IPR000415">
    <property type="entry name" value="Nitroreductase-like"/>
</dbReference>
<keyword evidence="5" id="KW-1185">Reference proteome</keyword>
<feature type="domain" description="Putative nitroreductase TM1586" evidence="3">
    <location>
        <begin position="5"/>
        <end position="237"/>
    </location>
</feature>
<reference evidence="5" key="1">
    <citation type="submission" date="2016-11" db="EMBL/GenBank/DDBJ databases">
        <authorList>
            <person name="Varghese N."/>
            <person name="Submissions S."/>
        </authorList>
    </citation>
    <scope>NUCLEOTIDE SEQUENCE [LARGE SCALE GENOMIC DNA]</scope>
    <source>
        <strain evidence="5">DSM 17957</strain>
    </source>
</reference>
<keyword evidence="2" id="KW-0560">Oxidoreductase</keyword>
<evidence type="ECO:0000259" key="3">
    <source>
        <dbReference type="Pfam" id="PF14512"/>
    </source>
</evidence>
<dbReference type="OrthoDB" id="9814075at2"/>
<protein>
    <submittedName>
        <fullName evidence="4">Nitroreductase</fullName>
    </submittedName>
</protein>
<dbReference type="SUPFAM" id="SSF55469">
    <property type="entry name" value="FMN-dependent nitroreductase-like"/>
    <property type="match status" value="2"/>
</dbReference>
<dbReference type="EMBL" id="FQZV01000006">
    <property type="protein sequence ID" value="SHI73888.1"/>
    <property type="molecule type" value="Genomic_DNA"/>
</dbReference>
<dbReference type="Pfam" id="PF14512">
    <property type="entry name" value="TM1586_NiRdase"/>
    <property type="match status" value="1"/>
</dbReference>